<proteinExistence type="predicted"/>
<dbReference type="EMBL" id="KE346217">
    <property type="protein sequence ID" value="EXC30817.1"/>
    <property type="molecule type" value="Genomic_DNA"/>
</dbReference>
<reference evidence="3" key="1">
    <citation type="submission" date="2013-01" db="EMBL/GenBank/DDBJ databases">
        <title>Draft Genome Sequence of a Mulberry Tree, Morus notabilis C.K. Schneid.</title>
        <authorList>
            <person name="He N."/>
            <person name="Zhao S."/>
        </authorList>
    </citation>
    <scope>NUCLEOTIDE SEQUENCE</scope>
</reference>
<protein>
    <submittedName>
        <fullName evidence="2">Uncharacterized protein</fullName>
    </submittedName>
</protein>
<dbReference type="Proteomes" id="UP000030645">
    <property type="component" value="Unassembled WGS sequence"/>
</dbReference>
<evidence type="ECO:0000313" key="3">
    <source>
        <dbReference type="Proteomes" id="UP000030645"/>
    </source>
</evidence>
<feature type="compositionally biased region" description="Basic and acidic residues" evidence="1">
    <location>
        <begin position="51"/>
        <end position="64"/>
    </location>
</feature>
<keyword evidence="3" id="KW-1185">Reference proteome</keyword>
<evidence type="ECO:0000313" key="2">
    <source>
        <dbReference type="EMBL" id="EXC30817.1"/>
    </source>
</evidence>
<feature type="region of interest" description="Disordered" evidence="1">
    <location>
        <begin position="51"/>
        <end position="88"/>
    </location>
</feature>
<organism evidence="2 3">
    <name type="scientific">Morus notabilis</name>
    <dbReference type="NCBI Taxonomy" id="981085"/>
    <lineage>
        <taxon>Eukaryota</taxon>
        <taxon>Viridiplantae</taxon>
        <taxon>Streptophyta</taxon>
        <taxon>Embryophyta</taxon>
        <taxon>Tracheophyta</taxon>
        <taxon>Spermatophyta</taxon>
        <taxon>Magnoliopsida</taxon>
        <taxon>eudicotyledons</taxon>
        <taxon>Gunneridae</taxon>
        <taxon>Pentapetalae</taxon>
        <taxon>rosids</taxon>
        <taxon>fabids</taxon>
        <taxon>Rosales</taxon>
        <taxon>Moraceae</taxon>
        <taxon>Moreae</taxon>
        <taxon>Morus</taxon>
    </lineage>
</organism>
<accession>W9SW71</accession>
<evidence type="ECO:0000256" key="1">
    <source>
        <dbReference type="SAM" id="MobiDB-lite"/>
    </source>
</evidence>
<gene>
    <name evidence="2" type="ORF">L484_027996</name>
</gene>
<sequence>MENTTLISIEDSLRVVKTPDSLQRSLAHPRRYKAVAMKTIRHNVCLYRARDQSDSEDDKEHEVVPAEEVVPSPRDATTEASGKAMLQSPRIAGLGGEYSRVRTSIAPVEAISEKSQVPLEGASTPPEVLVIRDGLKQVALEGNVEESPIGEEENITLNHPFHEEIRAFLSVLSSGKPSS</sequence>
<name>W9SW71_9ROSA</name>
<dbReference type="AlphaFoldDB" id="W9SW71"/>